<proteinExistence type="predicted"/>
<evidence type="ECO:0000313" key="4">
    <source>
        <dbReference type="Proteomes" id="UP000032702"/>
    </source>
</evidence>
<dbReference type="AlphaFoldDB" id="Q09B38"/>
<dbReference type="Proteomes" id="UP000032702">
    <property type="component" value="Unassembled WGS sequence"/>
</dbReference>
<evidence type="ECO:0000256" key="1">
    <source>
        <dbReference type="SAM" id="MobiDB-lite"/>
    </source>
</evidence>
<evidence type="ECO:0008006" key="5">
    <source>
        <dbReference type="Google" id="ProtNLM"/>
    </source>
</evidence>
<protein>
    <recommendedName>
        <fullName evidence="5">DUF3592 domain-containing protein</fullName>
    </recommendedName>
</protein>
<keyword evidence="2" id="KW-0472">Membrane</keyword>
<comment type="caution">
    <text evidence="3">The sequence shown here is derived from an EMBL/GenBank/DDBJ whole genome shotgun (WGS) entry which is preliminary data.</text>
</comment>
<evidence type="ECO:0000313" key="3">
    <source>
        <dbReference type="EMBL" id="EAU68966.1"/>
    </source>
</evidence>
<feature type="region of interest" description="Disordered" evidence="1">
    <location>
        <begin position="1"/>
        <end position="22"/>
    </location>
</feature>
<keyword evidence="2" id="KW-1133">Transmembrane helix</keyword>
<feature type="transmembrane region" description="Helical" evidence="2">
    <location>
        <begin position="168"/>
        <end position="197"/>
    </location>
</feature>
<dbReference type="EMBL" id="AAMD01000010">
    <property type="protein sequence ID" value="EAU68966.1"/>
    <property type="molecule type" value="Genomic_DNA"/>
</dbReference>
<keyword evidence="2" id="KW-0812">Transmembrane</keyword>
<feature type="transmembrane region" description="Helical" evidence="2">
    <location>
        <begin position="64"/>
        <end position="86"/>
    </location>
</feature>
<name>Q09B38_STIAD</name>
<accession>Q09B38</accession>
<reference evidence="3 4" key="1">
    <citation type="submission" date="2006-04" db="EMBL/GenBank/DDBJ databases">
        <authorList>
            <person name="Nierman W.C."/>
        </authorList>
    </citation>
    <scope>NUCLEOTIDE SEQUENCE [LARGE SCALE GENOMIC DNA]</scope>
    <source>
        <strain evidence="3 4">DW4/3-1</strain>
    </source>
</reference>
<organism evidence="3 4">
    <name type="scientific">Stigmatella aurantiaca (strain DW4/3-1)</name>
    <dbReference type="NCBI Taxonomy" id="378806"/>
    <lineage>
        <taxon>Bacteria</taxon>
        <taxon>Pseudomonadati</taxon>
        <taxon>Myxococcota</taxon>
        <taxon>Myxococcia</taxon>
        <taxon>Myxococcales</taxon>
        <taxon>Cystobacterineae</taxon>
        <taxon>Archangiaceae</taxon>
        <taxon>Stigmatella</taxon>
    </lineage>
</organism>
<evidence type="ECO:0000256" key="2">
    <source>
        <dbReference type="SAM" id="Phobius"/>
    </source>
</evidence>
<gene>
    <name evidence="3" type="ORF">STIAU_0340</name>
</gene>
<sequence length="219" mass="23852">MARGEGVGAEPTPESPRPGCPPSWVGVTPTRCHLLAKGLWAMVWLPRADEQGRAGIPQGPHMRWIGIFLLGLTSLGLFALAIHLTVNAVEFSAHAVGVPGVVSGYKTERCTSTDKNKRQYSYTCYQYRVRYELQGTSRESLVEQDRTSNDSEVGKAVELSVDPRTGTVYFAGIGIWIGPLMLAFFGLATLLGLGFFFKSEGLLRRPSGLGRPRAPLTTQ</sequence>